<name>A0A7K0C660_9ACTN</name>
<evidence type="ECO:0000313" key="1">
    <source>
        <dbReference type="EMBL" id="MQY08947.1"/>
    </source>
</evidence>
<sequence length="60" mass="6176">MVADMLEGQAEAMAEIMKQQPIGRLGAADEIADAVLWLCSPAAAFVIGVALPVDGGYTAQ</sequence>
<dbReference type="Gene3D" id="3.40.50.720">
    <property type="entry name" value="NAD(P)-binding Rossmann-like Domain"/>
    <property type="match status" value="1"/>
</dbReference>
<dbReference type="InterPro" id="IPR002347">
    <property type="entry name" value="SDR_fam"/>
</dbReference>
<dbReference type="SUPFAM" id="SSF51735">
    <property type="entry name" value="NAD(P)-binding Rossmann-fold domains"/>
    <property type="match status" value="1"/>
</dbReference>
<reference evidence="1 2" key="1">
    <citation type="submission" date="2019-10" db="EMBL/GenBank/DDBJ databases">
        <title>Actinomadura rubteroloni sp. nov. and Actinomadura macrotermitis sp. nov., isolated from the gut of fungus growing-termite Macrotermes natalensis.</title>
        <authorList>
            <person name="Benndorf R."/>
            <person name="Martin K."/>
            <person name="Kuefner M."/>
            <person name="De Beer W."/>
            <person name="Kaster A.-K."/>
            <person name="Vollmers J."/>
            <person name="Poulsen M."/>
            <person name="Beemelmanns C."/>
        </authorList>
    </citation>
    <scope>NUCLEOTIDE SEQUENCE [LARGE SCALE GENOMIC DNA]</scope>
    <source>
        <strain evidence="1 2">RB68</strain>
    </source>
</reference>
<accession>A0A7K0C660</accession>
<evidence type="ECO:0008006" key="3">
    <source>
        <dbReference type="Google" id="ProtNLM"/>
    </source>
</evidence>
<protein>
    <recommendedName>
        <fullName evidence="3">SDR family oxidoreductase</fullName>
    </recommendedName>
</protein>
<organism evidence="1 2">
    <name type="scientific">Actinomadura macrotermitis</name>
    <dbReference type="NCBI Taxonomy" id="2585200"/>
    <lineage>
        <taxon>Bacteria</taxon>
        <taxon>Bacillati</taxon>
        <taxon>Actinomycetota</taxon>
        <taxon>Actinomycetes</taxon>
        <taxon>Streptosporangiales</taxon>
        <taxon>Thermomonosporaceae</taxon>
        <taxon>Actinomadura</taxon>
    </lineage>
</organism>
<comment type="caution">
    <text evidence="1">The sequence shown here is derived from an EMBL/GenBank/DDBJ whole genome shotgun (WGS) entry which is preliminary data.</text>
</comment>
<evidence type="ECO:0000313" key="2">
    <source>
        <dbReference type="Proteomes" id="UP000487268"/>
    </source>
</evidence>
<dbReference type="EMBL" id="WEGH01000005">
    <property type="protein sequence ID" value="MQY08947.1"/>
    <property type="molecule type" value="Genomic_DNA"/>
</dbReference>
<dbReference type="AlphaFoldDB" id="A0A7K0C660"/>
<dbReference type="Proteomes" id="UP000487268">
    <property type="component" value="Unassembled WGS sequence"/>
</dbReference>
<dbReference type="InterPro" id="IPR036291">
    <property type="entry name" value="NAD(P)-bd_dom_sf"/>
</dbReference>
<dbReference type="Pfam" id="PF13561">
    <property type="entry name" value="adh_short_C2"/>
    <property type="match status" value="1"/>
</dbReference>
<keyword evidence="2" id="KW-1185">Reference proteome</keyword>
<proteinExistence type="predicted"/>
<gene>
    <name evidence="1" type="ORF">ACRB68_70580</name>
</gene>